<accession>A0A2U3PDZ4</accession>
<sequence>MHASVNAAESFLSGFFDTYCARGQGRVRIIARNPSQLLHAWRAISELPVLEAKLSTSAEAAAVRRGLLRTNAAVRGLIRGTTAVLQIPEDGASYLVGSNESKRSLRTKMRRADRQGFTVSMPVSREERLELLRLSEAYERNHPDPTYRNDKPRLDHLEEIRTWLVARDATRKPLLVAVVPVDGDWGVLAYFKTLESSDSARLARHWLSGVLVQHLSEIGVRYLADESSPVGLPTGLRSFQRRLGYRLVRVRIGGRPTRERVLKRESNGARPLGLIGDTPHPGSRISAEGLVGSKGIRP</sequence>
<gene>
    <name evidence="2" type="ORF">MNAB215_4187</name>
</gene>
<dbReference type="RefSeq" id="WP_077080494.1">
    <property type="nucleotide sequence ID" value="NZ_FUEZ01000004.1"/>
</dbReference>
<dbReference type="AlphaFoldDB" id="A0A2U3PDZ4"/>
<reference evidence="2 3" key="1">
    <citation type="submission" date="2017-01" db="EMBL/GenBank/DDBJ databases">
        <authorList>
            <consortium name="Urmite Genomes"/>
        </authorList>
    </citation>
    <scope>NUCLEOTIDE SEQUENCE [LARGE SCALE GENOMIC DNA]</scope>
    <source>
        <strain evidence="2 3">AB215</strain>
    </source>
</reference>
<dbReference type="EMBL" id="FUEZ01000004">
    <property type="protein sequence ID" value="SPM41969.1"/>
    <property type="molecule type" value="Genomic_DNA"/>
</dbReference>
<organism evidence="2 3">
    <name type="scientific">Mycobacterium numidiamassiliense</name>
    <dbReference type="NCBI Taxonomy" id="1841861"/>
    <lineage>
        <taxon>Bacteria</taxon>
        <taxon>Bacillati</taxon>
        <taxon>Actinomycetota</taxon>
        <taxon>Actinomycetes</taxon>
        <taxon>Mycobacteriales</taxon>
        <taxon>Mycobacteriaceae</taxon>
        <taxon>Mycobacterium</taxon>
    </lineage>
</organism>
<dbReference type="Proteomes" id="UP000240424">
    <property type="component" value="Unassembled WGS sequence"/>
</dbReference>
<feature type="region of interest" description="Disordered" evidence="1">
    <location>
        <begin position="270"/>
        <end position="298"/>
    </location>
</feature>
<evidence type="ECO:0000313" key="3">
    <source>
        <dbReference type="Proteomes" id="UP000240424"/>
    </source>
</evidence>
<proteinExistence type="predicted"/>
<evidence type="ECO:0000256" key="1">
    <source>
        <dbReference type="SAM" id="MobiDB-lite"/>
    </source>
</evidence>
<name>A0A2U3PDZ4_9MYCO</name>
<protein>
    <submittedName>
        <fullName evidence="2">Uncharacterized protein</fullName>
    </submittedName>
</protein>
<dbReference type="OrthoDB" id="8449076at2"/>
<keyword evidence="3" id="KW-1185">Reference proteome</keyword>
<dbReference type="STRING" id="1841861.GCA_900157365_02507"/>
<evidence type="ECO:0000313" key="2">
    <source>
        <dbReference type="EMBL" id="SPM41969.1"/>
    </source>
</evidence>